<organism evidence="1 2">
    <name type="scientific">Papaver somniferum</name>
    <name type="common">Opium poppy</name>
    <dbReference type="NCBI Taxonomy" id="3469"/>
    <lineage>
        <taxon>Eukaryota</taxon>
        <taxon>Viridiplantae</taxon>
        <taxon>Streptophyta</taxon>
        <taxon>Embryophyta</taxon>
        <taxon>Tracheophyta</taxon>
        <taxon>Spermatophyta</taxon>
        <taxon>Magnoliopsida</taxon>
        <taxon>Ranunculales</taxon>
        <taxon>Papaveraceae</taxon>
        <taxon>Papaveroideae</taxon>
        <taxon>Papaver</taxon>
    </lineage>
</organism>
<evidence type="ECO:0000313" key="2">
    <source>
        <dbReference type="Proteomes" id="UP000316621"/>
    </source>
</evidence>
<accession>A0A4Y7IY21</accession>
<dbReference type="AlphaFoldDB" id="A0A4Y7IY21"/>
<keyword evidence="2" id="KW-1185">Reference proteome</keyword>
<protein>
    <submittedName>
        <fullName evidence="1">Uncharacterized protein</fullName>
    </submittedName>
</protein>
<reference evidence="1 2" key="1">
    <citation type="journal article" date="2018" name="Science">
        <title>The opium poppy genome and morphinan production.</title>
        <authorList>
            <person name="Guo L."/>
            <person name="Winzer T."/>
            <person name="Yang X."/>
            <person name="Li Y."/>
            <person name="Ning Z."/>
            <person name="He Z."/>
            <person name="Teodor R."/>
            <person name="Lu Y."/>
            <person name="Bowser T.A."/>
            <person name="Graham I.A."/>
            <person name="Ye K."/>
        </authorList>
    </citation>
    <scope>NUCLEOTIDE SEQUENCE [LARGE SCALE GENOMIC DNA]</scope>
    <source>
        <strain evidence="2">cv. HN1</strain>
        <tissue evidence="1">Leaves</tissue>
    </source>
</reference>
<name>A0A4Y7IY21_PAPSO</name>
<gene>
    <name evidence="1" type="ORF">C5167_012649</name>
</gene>
<proteinExistence type="predicted"/>
<dbReference type="Gramene" id="RZC53794">
    <property type="protein sequence ID" value="RZC53794"/>
    <property type="gene ID" value="C5167_012649"/>
</dbReference>
<sequence>MMQFWWLEYADLMNNLLMFVSWDRMGVVVRDGSGRVNTAAGGNAMVEWFTDQQGRLVVFELLKLQSI</sequence>
<dbReference type="Proteomes" id="UP000316621">
    <property type="component" value="Chromosome 3"/>
</dbReference>
<dbReference type="EMBL" id="CM010717">
    <property type="protein sequence ID" value="RZC53794.1"/>
    <property type="molecule type" value="Genomic_DNA"/>
</dbReference>
<evidence type="ECO:0000313" key="1">
    <source>
        <dbReference type="EMBL" id="RZC53794.1"/>
    </source>
</evidence>